<feature type="compositionally biased region" description="Polar residues" evidence="1">
    <location>
        <begin position="133"/>
        <end position="147"/>
    </location>
</feature>
<dbReference type="EMBL" id="OW240918">
    <property type="protein sequence ID" value="CAH2307163.1"/>
    <property type="molecule type" value="Genomic_DNA"/>
</dbReference>
<gene>
    <name evidence="2" type="ORF">PECUL_23A051701</name>
</gene>
<accession>A0AAD1SPI4</accession>
<dbReference type="AlphaFoldDB" id="A0AAD1SPI4"/>
<feature type="compositionally biased region" description="Basic residues" evidence="1">
    <location>
        <begin position="69"/>
        <end position="85"/>
    </location>
</feature>
<evidence type="ECO:0000313" key="3">
    <source>
        <dbReference type="Proteomes" id="UP001295444"/>
    </source>
</evidence>
<name>A0AAD1SPI4_PELCU</name>
<organism evidence="2 3">
    <name type="scientific">Pelobates cultripes</name>
    <name type="common">Western spadefoot toad</name>
    <dbReference type="NCBI Taxonomy" id="61616"/>
    <lineage>
        <taxon>Eukaryota</taxon>
        <taxon>Metazoa</taxon>
        <taxon>Chordata</taxon>
        <taxon>Craniata</taxon>
        <taxon>Vertebrata</taxon>
        <taxon>Euteleostomi</taxon>
        <taxon>Amphibia</taxon>
        <taxon>Batrachia</taxon>
        <taxon>Anura</taxon>
        <taxon>Pelobatoidea</taxon>
        <taxon>Pelobatidae</taxon>
        <taxon>Pelobates</taxon>
    </lineage>
</organism>
<dbReference type="Proteomes" id="UP001295444">
    <property type="component" value="Chromosome 07"/>
</dbReference>
<proteinExistence type="predicted"/>
<feature type="region of interest" description="Disordered" evidence="1">
    <location>
        <begin position="1"/>
        <end position="172"/>
    </location>
</feature>
<evidence type="ECO:0000313" key="2">
    <source>
        <dbReference type="EMBL" id="CAH2307163.1"/>
    </source>
</evidence>
<protein>
    <submittedName>
        <fullName evidence="2">Uncharacterized protein</fullName>
    </submittedName>
</protein>
<reference evidence="2" key="1">
    <citation type="submission" date="2022-03" db="EMBL/GenBank/DDBJ databases">
        <authorList>
            <person name="Alioto T."/>
            <person name="Alioto T."/>
            <person name="Gomez Garrido J."/>
        </authorList>
    </citation>
    <scope>NUCLEOTIDE SEQUENCE</scope>
</reference>
<keyword evidence="3" id="KW-1185">Reference proteome</keyword>
<feature type="compositionally biased region" description="Basic residues" evidence="1">
    <location>
        <begin position="24"/>
        <end position="37"/>
    </location>
</feature>
<evidence type="ECO:0000256" key="1">
    <source>
        <dbReference type="SAM" id="MobiDB-lite"/>
    </source>
</evidence>
<sequence>MSHLQSPVHTYPIADRPNNSPRGIQKRKARAPPKRTPAKAELQQGALQRLHPQYEVKSSKPRPGLQEKLKKKPQWCPHRRLKTQKGKTSFTRQTTLRGVRPEEATTIRRRKHRCPSPTQENTMQHPVKGATYPLTNTPPQDTAARSSHTSEKRQVLRQTTLGENTQPQQGIG</sequence>
<feature type="compositionally biased region" description="Polar residues" evidence="1">
    <location>
        <begin position="86"/>
        <end position="96"/>
    </location>
</feature>
<feature type="compositionally biased region" description="Polar residues" evidence="1">
    <location>
        <begin position="156"/>
        <end position="172"/>
    </location>
</feature>